<protein>
    <recommendedName>
        <fullName evidence="6">EKC/KEOPS complex subunit BUD32</fullName>
        <ecNumber evidence="4">2.7.11.1</ecNumber>
    </recommendedName>
    <alternativeName>
        <fullName evidence="10 11">Atypical Serine/threonine protein kinase BUD32</fullName>
    </alternativeName>
    <alternativeName>
        <fullName evidence="5">EKC/KEOPS complex subunit bud32</fullName>
    </alternativeName>
</protein>
<comment type="function">
    <text evidence="1">Component of the EKC/KEOPS complex that is required for the formation of a threonylcarbamoyl group on adenosine at position 37 (t(6)A37) in tRNAs that read codons beginning with adenine. The complex is probably involved in the transfer of the threonylcarbamoyl moiety of threonylcarbamoyl-AMP (TC-AMP) to the N6 group of A37. BUD32 has ATPase activity in the context of the EKC/KEOPS complex and likely plays a supporting role to the catalytic subunit KAE1. The EKC/KEOPS complex also promotes both telomere uncapping and telomere elongation. The complex is required for efficient recruitment of transcriptional coactivators.</text>
</comment>
<evidence type="ECO:0000256" key="13">
    <source>
        <dbReference type="ARBA" id="ARBA00048679"/>
    </source>
</evidence>
<dbReference type="InterPro" id="IPR001245">
    <property type="entry name" value="Ser-Thr/Tyr_kinase_cat_dom"/>
</dbReference>
<comment type="subcellular location">
    <subcellularLocation>
        <location evidence="2">Chromosome</location>
        <location evidence="2">Telomere</location>
    </subcellularLocation>
</comment>
<dbReference type="InterPro" id="IPR008266">
    <property type="entry name" value="Tyr_kinase_AS"/>
</dbReference>
<evidence type="ECO:0000256" key="3">
    <source>
        <dbReference type="ARBA" id="ARBA00011534"/>
    </source>
</evidence>
<accession>A0A9W4NIT5</accession>
<evidence type="ECO:0000256" key="8">
    <source>
        <dbReference type="ARBA" id="ARBA00022840"/>
    </source>
</evidence>
<evidence type="ECO:0000256" key="6">
    <source>
        <dbReference type="ARBA" id="ARBA00019973"/>
    </source>
</evidence>
<keyword evidence="7" id="KW-0547">Nucleotide-binding</keyword>
<dbReference type="PROSITE" id="PS50011">
    <property type="entry name" value="PROTEIN_KINASE_DOM"/>
    <property type="match status" value="1"/>
</dbReference>
<evidence type="ECO:0000313" key="17">
    <source>
        <dbReference type="Proteomes" id="UP001152646"/>
    </source>
</evidence>
<keyword evidence="9" id="KW-0158">Chromosome</keyword>
<dbReference type="Pfam" id="PF07714">
    <property type="entry name" value="PK_Tyr_Ser-Thr"/>
    <property type="match status" value="1"/>
</dbReference>
<keyword evidence="9" id="KW-0779">Telomere</keyword>
<dbReference type="AlphaFoldDB" id="A0A9W4NIT5"/>
<dbReference type="InterPro" id="IPR000719">
    <property type="entry name" value="Prot_kinase_dom"/>
</dbReference>
<dbReference type="GO" id="GO:0005524">
    <property type="term" value="F:ATP binding"/>
    <property type="evidence" value="ECO:0007669"/>
    <property type="project" value="UniProtKB-KW"/>
</dbReference>
<evidence type="ECO:0000256" key="5">
    <source>
        <dbReference type="ARBA" id="ARBA00013948"/>
    </source>
</evidence>
<evidence type="ECO:0000313" key="16">
    <source>
        <dbReference type="EMBL" id="CAG8374950.1"/>
    </source>
</evidence>
<dbReference type="SUPFAM" id="SSF56112">
    <property type="entry name" value="Protein kinase-like (PK-like)"/>
    <property type="match status" value="1"/>
</dbReference>
<dbReference type="Proteomes" id="UP001152646">
    <property type="component" value="Unassembled WGS sequence"/>
</dbReference>
<dbReference type="InterPro" id="IPR011009">
    <property type="entry name" value="Kinase-like_dom_sf"/>
</dbReference>
<comment type="catalytic activity">
    <reaction evidence="13">
        <text>L-seryl-[protein] + ATP = O-phospho-L-seryl-[protein] + ADP + H(+)</text>
        <dbReference type="Rhea" id="RHEA:17989"/>
        <dbReference type="Rhea" id="RHEA-COMP:9863"/>
        <dbReference type="Rhea" id="RHEA-COMP:11604"/>
        <dbReference type="ChEBI" id="CHEBI:15378"/>
        <dbReference type="ChEBI" id="CHEBI:29999"/>
        <dbReference type="ChEBI" id="CHEBI:30616"/>
        <dbReference type="ChEBI" id="CHEBI:83421"/>
        <dbReference type="ChEBI" id="CHEBI:456216"/>
        <dbReference type="EC" id="2.7.11.1"/>
    </reaction>
</comment>
<evidence type="ECO:0000256" key="10">
    <source>
        <dbReference type="ARBA" id="ARBA00030980"/>
    </source>
</evidence>
<dbReference type="OrthoDB" id="1668230at2759"/>
<dbReference type="GO" id="GO:0000781">
    <property type="term" value="C:chromosome, telomeric region"/>
    <property type="evidence" value="ECO:0007669"/>
    <property type="project" value="UniProtKB-SubCell"/>
</dbReference>
<comment type="caution">
    <text evidence="16">The sequence shown here is derived from an EMBL/GenBank/DDBJ whole genome shotgun (WGS) entry which is preliminary data.</text>
</comment>
<dbReference type="PROSITE" id="PS00109">
    <property type="entry name" value="PROTEIN_KINASE_TYR"/>
    <property type="match status" value="1"/>
</dbReference>
<proteinExistence type="predicted"/>
<organism evidence="16 17">
    <name type="scientific">Penicillium salamii</name>
    <dbReference type="NCBI Taxonomy" id="1612424"/>
    <lineage>
        <taxon>Eukaryota</taxon>
        <taxon>Fungi</taxon>
        <taxon>Dikarya</taxon>
        <taxon>Ascomycota</taxon>
        <taxon>Pezizomycotina</taxon>
        <taxon>Eurotiomycetes</taxon>
        <taxon>Eurotiomycetidae</taxon>
        <taxon>Eurotiales</taxon>
        <taxon>Aspergillaceae</taxon>
        <taxon>Penicillium</taxon>
    </lineage>
</organism>
<evidence type="ECO:0000256" key="11">
    <source>
        <dbReference type="ARBA" id="ARBA00033194"/>
    </source>
</evidence>
<gene>
    <name evidence="16" type="ORF">PSALAMII_LOCUS5353</name>
</gene>
<evidence type="ECO:0000256" key="1">
    <source>
        <dbReference type="ARBA" id="ARBA00003747"/>
    </source>
</evidence>
<evidence type="ECO:0000256" key="7">
    <source>
        <dbReference type="ARBA" id="ARBA00022741"/>
    </source>
</evidence>
<evidence type="ECO:0000256" key="2">
    <source>
        <dbReference type="ARBA" id="ARBA00004574"/>
    </source>
</evidence>
<evidence type="ECO:0000256" key="9">
    <source>
        <dbReference type="ARBA" id="ARBA00022895"/>
    </source>
</evidence>
<keyword evidence="8" id="KW-0067">ATP-binding</keyword>
<dbReference type="EC" id="2.7.11.1" evidence="4"/>
<dbReference type="PANTHER" id="PTHR24418">
    <property type="entry name" value="TYROSINE-PROTEIN KINASE"/>
    <property type="match status" value="1"/>
</dbReference>
<reference evidence="16" key="1">
    <citation type="submission" date="2021-07" db="EMBL/GenBank/DDBJ databases">
        <authorList>
            <person name="Branca A.L. A."/>
        </authorList>
    </citation>
    <scope>NUCLEOTIDE SEQUENCE</scope>
</reference>
<name>A0A9W4NIT5_9EURO</name>
<evidence type="ECO:0000256" key="14">
    <source>
        <dbReference type="SAM" id="MobiDB-lite"/>
    </source>
</evidence>
<dbReference type="GO" id="GO:0004674">
    <property type="term" value="F:protein serine/threonine kinase activity"/>
    <property type="evidence" value="ECO:0007669"/>
    <property type="project" value="UniProtKB-EC"/>
</dbReference>
<evidence type="ECO:0000256" key="12">
    <source>
        <dbReference type="ARBA" id="ARBA00047899"/>
    </source>
</evidence>
<feature type="region of interest" description="Disordered" evidence="14">
    <location>
        <begin position="1"/>
        <end position="20"/>
    </location>
</feature>
<evidence type="ECO:0000256" key="4">
    <source>
        <dbReference type="ARBA" id="ARBA00012513"/>
    </source>
</evidence>
<dbReference type="Gene3D" id="1.10.510.10">
    <property type="entry name" value="Transferase(Phosphotransferase) domain 1"/>
    <property type="match status" value="1"/>
</dbReference>
<evidence type="ECO:0000259" key="15">
    <source>
        <dbReference type="PROSITE" id="PS50011"/>
    </source>
</evidence>
<dbReference type="InterPro" id="IPR050198">
    <property type="entry name" value="Non-receptor_tyrosine_kinases"/>
</dbReference>
<comment type="catalytic activity">
    <reaction evidence="12">
        <text>L-threonyl-[protein] + ATP = O-phospho-L-threonyl-[protein] + ADP + H(+)</text>
        <dbReference type="Rhea" id="RHEA:46608"/>
        <dbReference type="Rhea" id="RHEA-COMP:11060"/>
        <dbReference type="Rhea" id="RHEA-COMP:11605"/>
        <dbReference type="ChEBI" id="CHEBI:15378"/>
        <dbReference type="ChEBI" id="CHEBI:30013"/>
        <dbReference type="ChEBI" id="CHEBI:30616"/>
        <dbReference type="ChEBI" id="CHEBI:61977"/>
        <dbReference type="ChEBI" id="CHEBI:456216"/>
        <dbReference type="EC" id="2.7.11.1"/>
    </reaction>
</comment>
<dbReference type="EMBL" id="CAJVPA010000184">
    <property type="protein sequence ID" value="CAG8374950.1"/>
    <property type="molecule type" value="Genomic_DNA"/>
</dbReference>
<sequence length="312" mass="35305">MLNSTGEMESTHGPSPNDQEQTLYEFESGFTEHTSFHSNVSEISNPSDYKPLGVTHIISQGQSLIGLLNDNQVLKYPSDPNNKEYQEVIRKEAAILQRIGAHPRIVGFLGLNEFGIRLRYYPQGSLRRYLKYHPYVRVSKKLDWCEQLASAVGLVHSKNVIHCDICLHNVLLNDNLEVLLADFQGILLSRDNTVALDGLTRECPKSYMPREDIHHASVKTDLFALGSAIYHIINGHEVFPELRNLHDGEEILHRFMDGTYPGSDYVASSVVEKCWKGEYTDAKEVSIDLAELQQAARQADSGNLKRDLILQW</sequence>
<feature type="domain" description="Protein kinase" evidence="15">
    <location>
        <begin position="1"/>
        <end position="309"/>
    </location>
</feature>
<comment type="subunit">
    <text evidence="3">Component of the EKC/KEOPS complex composed of at least BUD32, CGI121, GON7, KAE1 and PCC1; the whole complex dimerizes.</text>
</comment>